<dbReference type="PANTHER" id="PTHR13544">
    <property type="entry name" value="SELENOPROTEIN T"/>
    <property type="match status" value="1"/>
</dbReference>
<dbReference type="AlphaFoldDB" id="A0AA47MUR4"/>
<comment type="caution">
    <text evidence="6">The sequence shown here is derived from an EMBL/GenBank/DDBJ whole genome shotgun (WGS) entry which is preliminary data.</text>
</comment>
<dbReference type="InterPro" id="IPR036249">
    <property type="entry name" value="Thioredoxin-like_sf"/>
</dbReference>
<feature type="region of interest" description="Disordered" evidence="5">
    <location>
        <begin position="170"/>
        <end position="193"/>
    </location>
</feature>
<dbReference type="GO" id="GO:0004791">
    <property type="term" value="F:thioredoxin-disulfide reductase (NADPH) activity"/>
    <property type="evidence" value="ECO:0007669"/>
    <property type="project" value="TreeGrafter"/>
</dbReference>
<sequence>MMLAHQGSPVAPWVLTSSCSVRWTRLESATLPYKPEYALSPPPPPPPEACRLACTVNRKKEACPGGRKEVRPGGGKEGSGAEPLACLTRDPREETPRLIPTATRGASMVTWGRLEKPSQREREHISTADDGRGDGFLADMAEYTQTGILAALLLFSAVTLRDIYVGRNQQHNHNHQQNQQAAESLGLASDGLPDPGTLKPGKPALYTGPVLKFQYCKVYQEYSRAISQLYPDIRIEGDNHPPTPINRYLGNFFSYFKLLAITLVVSGQNPFPILGLVTPRAWIWSQENKIFSCLMAFFLSNMLETYFLSTGAFEITLNDVPIWSKLQSGYVPNIQEVFQILDNHIKMNQLCCAVGSWYRRIVSSTGVNEGLALKQSSVWPGWTSPAIKPALPLPQVTSPWQRCCCEKLQLHNPSQLHVCHPKPCLCMQLNISGCDHG</sequence>
<dbReference type="GO" id="GO:0045454">
    <property type="term" value="P:cell redox homeostasis"/>
    <property type="evidence" value="ECO:0007669"/>
    <property type="project" value="TreeGrafter"/>
</dbReference>
<protein>
    <recommendedName>
        <fullName evidence="4">Selenoprotein T</fullName>
    </recommendedName>
</protein>
<dbReference type="InterPro" id="IPR011893">
    <property type="entry name" value="Selenoprotein_Rdx-typ"/>
</dbReference>
<reference evidence="6" key="1">
    <citation type="journal article" date="2023" name="Front. Mar. Sci.">
        <title>A new Merluccius polli reference genome to investigate the effects of global change in West African waters.</title>
        <authorList>
            <person name="Mateo J.L."/>
            <person name="Blanco-Fernandez C."/>
            <person name="Garcia-Vazquez E."/>
            <person name="Machado-Schiaffino G."/>
        </authorList>
    </citation>
    <scope>NUCLEOTIDE SEQUENCE</scope>
    <source>
        <strain evidence="6">C29</strain>
        <tissue evidence="6">Fin</tissue>
    </source>
</reference>
<keyword evidence="7" id="KW-1185">Reference proteome</keyword>
<dbReference type="GO" id="GO:0005789">
    <property type="term" value="C:endoplasmic reticulum membrane"/>
    <property type="evidence" value="ECO:0007669"/>
    <property type="project" value="TreeGrafter"/>
</dbReference>
<comment type="similarity">
    <text evidence="1 4">Belongs to the SelWTH family. Selenoprotein T subfamily.</text>
</comment>
<evidence type="ECO:0000256" key="5">
    <source>
        <dbReference type="SAM" id="MobiDB-lite"/>
    </source>
</evidence>
<feature type="region of interest" description="Disordered" evidence="5">
    <location>
        <begin position="63"/>
        <end position="84"/>
    </location>
</feature>
<proteinExistence type="inferred from homology"/>
<evidence type="ECO:0000256" key="1">
    <source>
        <dbReference type="ARBA" id="ARBA00007551"/>
    </source>
</evidence>
<dbReference type="InterPro" id="IPR019389">
    <property type="entry name" value="Selenoprotein_T"/>
</dbReference>
<keyword evidence="2" id="KW-0732">Signal</keyword>
<dbReference type="Pfam" id="PF10262">
    <property type="entry name" value="Rdx"/>
    <property type="match status" value="1"/>
</dbReference>
<evidence type="ECO:0000256" key="4">
    <source>
        <dbReference type="RuleBase" id="RU362086"/>
    </source>
</evidence>
<evidence type="ECO:0000256" key="3">
    <source>
        <dbReference type="ARBA" id="ARBA00023284"/>
    </source>
</evidence>
<organism evidence="6 7">
    <name type="scientific">Merluccius polli</name>
    <name type="common">Benguela hake</name>
    <name type="synonym">Merluccius cadenati</name>
    <dbReference type="NCBI Taxonomy" id="89951"/>
    <lineage>
        <taxon>Eukaryota</taxon>
        <taxon>Metazoa</taxon>
        <taxon>Chordata</taxon>
        <taxon>Craniata</taxon>
        <taxon>Vertebrata</taxon>
        <taxon>Euteleostomi</taxon>
        <taxon>Actinopterygii</taxon>
        <taxon>Neopterygii</taxon>
        <taxon>Teleostei</taxon>
        <taxon>Neoteleostei</taxon>
        <taxon>Acanthomorphata</taxon>
        <taxon>Zeiogadaria</taxon>
        <taxon>Gadariae</taxon>
        <taxon>Gadiformes</taxon>
        <taxon>Gadoidei</taxon>
        <taxon>Merlucciidae</taxon>
        <taxon>Merluccius</taxon>
    </lineage>
</organism>
<evidence type="ECO:0000313" key="6">
    <source>
        <dbReference type="EMBL" id="KAK0147013.1"/>
    </source>
</evidence>
<gene>
    <name evidence="6" type="primary">selenot2</name>
    <name evidence="6" type="ORF">N1851_013648</name>
</gene>
<dbReference type="Proteomes" id="UP001174136">
    <property type="component" value="Unassembled WGS sequence"/>
</dbReference>
<accession>A0AA47MUR4</accession>
<dbReference type="EMBL" id="JAOPHQ010002387">
    <property type="protein sequence ID" value="KAK0147013.1"/>
    <property type="molecule type" value="Genomic_DNA"/>
</dbReference>
<evidence type="ECO:0000313" key="7">
    <source>
        <dbReference type="Proteomes" id="UP001174136"/>
    </source>
</evidence>
<dbReference type="NCBIfam" id="TIGR02174">
    <property type="entry name" value="CXXU_selWTH"/>
    <property type="match status" value="1"/>
</dbReference>
<keyword evidence="4" id="KW-0712">Selenocysteine</keyword>
<feature type="compositionally biased region" description="Low complexity" evidence="5">
    <location>
        <begin position="170"/>
        <end position="180"/>
    </location>
</feature>
<keyword evidence="3 4" id="KW-0676">Redox-active center</keyword>
<name>A0AA47MUR4_MERPO</name>
<dbReference type="SUPFAM" id="SSF52833">
    <property type="entry name" value="Thioredoxin-like"/>
    <property type="match status" value="1"/>
</dbReference>
<dbReference type="PANTHER" id="PTHR13544:SF6">
    <property type="entry name" value="SELENOPROTEIN T2"/>
    <property type="match status" value="1"/>
</dbReference>
<dbReference type="Gene3D" id="3.40.30.10">
    <property type="entry name" value="Glutaredoxin"/>
    <property type="match status" value="1"/>
</dbReference>
<evidence type="ECO:0000256" key="2">
    <source>
        <dbReference type="ARBA" id="ARBA00022729"/>
    </source>
</evidence>